<name>A0ACB8E665_9SAUR</name>
<keyword evidence="2" id="KW-1185">Reference proteome</keyword>
<sequence length="221" mass="24537">MCAGFFLPLRLPSLLLLLLWGPSIYTAGAELTVVIPEKVPLDGIGLLWAKKSPLQEARRRRSVFLQPEEEEEEAAALVIRLLSGLGPNAGSDLYLDLRRNVQFLAPGFSVEEIGEDVSGHRENVDLSCFYTGHVLNRSFDSFASISACAGLGRHRRFNLGSREIGGPWEGRFVCEQNASGEHLRQRPGIPAPFVMNVGSQTERPRKSQCFKLIQLLPLLKR</sequence>
<dbReference type="EMBL" id="CM037630">
    <property type="protein sequence ID" value="KAH7987642.1"/>
    <property type="molecule type" value="Genomic_DNA"/>
</dbReference>
<evidence type="ECO:0000313" key="1">
    <source>
        <dbReference type="EMBL" id="KAH7987642.1"/>
    </source>
</evidence>
<organism evidence="1 2">
    <name type="scientific">Sphaerodactylus townsendi</name>
    <dbReference type="NCBI Taxonomy" id="933632"/>
    <lineage>
        <taxon>Eukaryota</taxon>
        <taxon>Metazoa</taxon>
        <taxon>Chordata</taxon>
        <taxon>Craniata</taxon>
        <taxon>Vertebrata</taxon>
        <taxon>Euteleostomi</taxon>
        <taxon>Lepidosauria</taxon>
        <taxon>Squamata</taxon>
        <taxon>Bifurcata</taxon>
        <taxon>Gekkota</taxon>
        <taxon>Sphaerodactylidae</taxon>
        <taxon>Sphaerodactylus</taxon>
    </lineage>
</organism>
<gene>
    <name evidence="1" type="ORF">K3G42_008651</name>
</gene>
<reference evidence="1" key="1">
    <citation type="submission" date="2021-08" db="EMBL/GenBank/DDBJ databases">
        <title>The first chromosome-level gecko genome reveals the dynamic sex chromosomes of Neotropical dwarf geckos (Sphaerodactylidae: Sphaerodactylus).</title>
        <authorList>
            <person name="Pinto B.J."/>
            <person name="Keating S.E."/>
            <person name="Gamble T."/>
        </authorList>
    </citation>
    <scope>NUCLEOTIDE SEQUENCE</scope>
    <source>
        <strain evidence="1">TG3544</strain>
    </source>
</reference>
<proteinExistence type="predicted"/>
<protein>
    <submittedName>
        <fullName evidence="1">Uncharacterized protein</fullName>
    </submittedName>
</protein>
<accession>A0ACB8E665</accession>
<comment type="caution">
    <text evidence="1">The sequence shown here is derived from an EMBL/GenBank/DDBJ whole genome shotgun (WGS) entry which is preliminary data.</text>
</comment>
<evidence type="ECO:0000313" key="2">
    <source>
        <dbReference type="Proteomes" id="UP000827872"/>
    </source>
</evidence>
<dbReference type="Proteomes" id="UP000827872">
    <property type="component" value="Linkage Group LG17"/>
</dbReference>